<organism evidence="1 2">
    <name type="scientific">Spirodela intermedia</name>
    <name type="common">Intermediate duckweed</name>
    <dbReference type="NCBI Taxonomy" id="51605"/>
    <lineage>
        <taxon>Eukaryota</taxon>
        <taxon>Viridiplantae</taxon>
        <taxon>Streptophyta</taxon>
        <taxon>Embryophyta</taxon>
        <taxon>Tracheophyta</taxon>
        <taxon>Spermatophyta</taxon>
        <taxon>Magnoliopsida</taxon>
        <taxon>Liliopsida</taxon>
        <taxon>Araceae</taxon>
        <taxon>Lemnoideae</taxon>
        <taxon>Spirodela</taxon>
    </lineage>
</organism>
<dbReference type="Proteomes" id="UP000663760">
    <property type="component" value="Chromosome 4"/>
</dbReference>
<evidence type="ECO:0000313" key="1">
    <source>
        <dbReference type="EMBL" id="CAA7394145.1"/>
    </source>
</evidence>
<gene>
    <name evidence="1" type="ORF">SI8410_04004806</name>
</gene>
<reference evidence="1" key="1">
    <citation type="submission" date="2020-02" db="EMBL/GenBank/DDBJ databases">
        <authorList>
            <person name="Scholz U."/>
            <person name="Mascher M."/>
            <person name="Fiebig A."/>
        </authorList>
    </citation>
    <scope>NUCLEOTIDE SEQUENCE</scope>
</reference>
<dbReference type="EMBL" id="LR746267">
    <property type="protein sequence ID" value="CAA7394145.1"/>
    <property type="molecule type" value="Genomic_DNA"/>
</dbReference>
<dbReference type="OrthoDB" id="778665at2759"/>
<protein>
    <submittedName>
        <fullName evidence="1">Uncharacterized protein</fullName>
    </submittedName>
</protein>
<proteinExistence type="predicted"/>
<name>A0A7I8KAY6_SPIIN</name>
<dbReference type="AlphaFoldDB" id="A0A7I8KAY6"/>
<evidence type="ECO:0000313" key="2">
    <source>
        <dbReference type="Proteomes" id="UP000663760"/>
    </source>
</evidence>
<sequence>MCLHLDGLKLWQIVEAKNAPRKKDRQVMPIMFSTILDEIMWELDVEKTAKQTWDFLKTKNGKYSRGG</sequence>
<keyword evidence="2" id="KW-1185">Reference proteome</keyword>
<accession>A0A7I8KAY6</accession>